<dbReference type="Pfam" id="PF02046">
    <property type="entry name" value="COX6A"/>
    <property type="match status" value="1"/>
</dbReference>
<reference evidence="13" key="1">
    <citation type="submission" date="2021-12" db="EMBL/GenBank/DDBJ databases">
        <authorList>
            <person name="King R."/>
        </authorList>
    </citation>
    <scope>NUCLEOTIDE SEQUENCE</scope>
</reference>
<dbReference type="Gene3D" id="4.10.95.10">
    <property type="entry name" value="Cytochrome c oxidase, subunit VIa"/>
    <property type="match status" value="1"/>
</dbReference>
<evidence type="ECO:0000256" key="2">
    <source>
        <dbReference type="ARBA" id="ARBA00004673"/>
    </source>
</evidence>
<evidence type="ECO:0000256" key="1">
    <source>
        <dbReference type="ARBA" id="ARBA00004434"/>
    </source>
</evidence>
<keyword evidence="9 12" id="KW-0496">Mitochondrion</keyword>
<keyword evidence="8" id="KW-0560">Oxidoreductase</keyword>
<protein>
    <recommendedName>
        <fullName evidence="12">Cytochrome c oxidase subunit</fullName>
    </recommendedName>
    <alternativeName>
        <fullName evidence="12">Cytochrome c oxidase polypeptide VIa</fullName>
    </alternativeName>
</protein>
<organism evidence="13 14">
    <name type="scientific">Diatraea saccharalis</name>
    <name type="common">sugarcane borer</name>
    <dbReference type="NCBI Taxonomy" id="40085"/>
    <lineage>
        <taxon>Eukaryota</taxon>
        <taxon>Metazoa</taxon>
        <taxon>Ecdysozoa</taxon>
        <taxon>Arthropoda</taxon>
        <taxon>Hexapoda</taxon>
        <taxon>Insecta</taxon>
        <taxon>Pterygota</taxon>
        <taxon>Neoptera</taxon>
        <taxon>Endopterygota</taxon>
        <taxon>Lepidoptera</taxon>
        <taxon>Glossata</taxon>
        <taxon>Ditrysia</taxon>
        <taxon>Pyraloidea</taxon>
        <taxon>Crambidae</taxon>
        <taxon>Crambinae</taxon>
        <taxon>Diatraea</taxon>
    </lineage>
</organism>
<accession>A0A9N9QTN4</accession>
<dbReference type="OrthoDB" id="5947505at2759"/>
<dbReference type="Proteomes" id="UP001153714">
    <property type="component" value="Chromosome 10"/>
</dbReference>
<dbReference type="SUPFAM" id="SSF81411">
    <property type="entry name" value="Mitochondrial cytochrome c oxidase subunit VIa"/>
    <property type="match status" value="1"/>
</dbReference>
<dbReference type="InterPro" id="IPR036418">
    <property type="entry name" value="Cyt_c_oxidase_su6a_sf"/>
</dbReference>
<evidence type="ECO:0000313" key="13">
    <source>
        <dbReference type="EMBL" id="CAG9783071.1"/>
    </source>
</evidence>
<evidence type="ECO:0000256" key="12">
    <source>
        <dbReference type="RuleBase" id="RU004397"/>
    </source>
</evidence>
<dbReference type="AlphaFoldDB" id="A0A9N9QTN4"/>
<evidence type="ECO:0000256" key="10">
    <source>
        <dbReference type="ARBA" id="ARBA00023136"/>
    </source>
</evidence>
<dbReference type="InterPro" id="IPR018507">
    <property type="entry name" value="Cyt_c_oxidase_su6a_CS"/>
</dbReference>
<sequence>MLSFEKCIPYLASSKVQGKRNYNYCNRPPPSRLCGPGHGSGRIIQPPADCRPGPIPPNPCVPRYYHGKDTWKKYKFFALGILIPIIIIKSFKNLTDEHEHKKVCRDYEYMRIRTKRFPWGDGVKSLFHNPHVNHLPGECEPPPLDCD</sequence>
<proteinExistence type="inferred from homology"/>
<dbReference type="InterPro" id="IPR001349">
    <property type="entry name" value="Cyt_c_oxidase_su6a"/>
</dbReference>
<dbReference type="GO" id="GO:0005743">
    <property type="term" value="C:mitochondrial inner membrane"/>
    <property type="evidence" value="ECO:0007669"/>
    <property type="project" value="UniProtKB-SubCell"/>
</dbReference>
<dbReference type="PANTHER" id="PTHR11504:SF0">
    <property type="entry name" value="CYTOCHROME C OXIDASE SUBUNIT"/>
    <property type="match status" value="1"/>
</dbReference>
<comment type="subcellular location">
    <subcellularLocation>
        <location evidence="1">Mitochondrion inner membrane</location>
        <topology evidence="1">Single-pass membrane protein</topology>
    </subcellularLocation>
</comment>
<keyword evidence="7" id="KW-1133">Transmembrane helix</keyword>
<dbReference type="PROSITE" id="PS01329">
    <property type="entry name" value="COX6A"/>
    <property type="match status" value="1"/>
</dbReference>
<keyword evidence="10 12" id="KW-0472">Membrane</keyword>
<name>A0A9N9QTN4_9NEOP</name>
<keyword evidence="14" id="KW-1185">Reference proteome</keyword>
<dbReference type="GO" id="GO:0016491">
    <property type="term" value="F:oxidoreductase activity"/>
    <property type="evidence" value="ECO:0007669"/>
    <property type="project" value="UniProtKB-KW"/>
</dbReference>
<evidence type="ECO:0000256" key="8">
    <source>
        <dbReference type="ARBA" id="ARBA00023002"/>
    </source>
</evidence>
<reference evidence="13" key="2">
    <citation type="submission" date="2022-10" db="EMBL/GenBank/DDBJ databases">
        <authorList>
            <consortium name="ENA_rothamsted_submissions"/>
            <consortium name="culmorum"/>
            <person name="King R."/>
        </authorList>
    </citation>
    <scope>NUCLEOTIDE SEQUENCE</scope>
</reference>
<evidence type="ECO:0000256" key="7">
    <source>
        <dbReference type="ARBA" id="ARBA00022989"/>
    </source>
</evidence>
<evidence type="ECO:0000256" key="11">
    <source>
        <dbReference type="RuleBase" id="RU004396"/>
    </source>
</evidence>
<dbReference type="GO" id="GO:0030234">
    <property type="term" value="F:enzyme regulator activity"/>
    <property type="evidence" value="ECO:0007669"/>
    <property type="project" value="TreeGrafter"/>
</dbReference>
<evidence type="ECO:0000256" key="5">
    <source>
        <dbReference type="ARBA" id="ARBA00022792"/>
    </source>
</evidence>
<keyword evidence="5 12" id="KW-0999">Mitochondrion inner membrane</keyword>
<evidence type="ECO:0000256" key="4">
    <source>
        <dbReference type="ARBA" id="ARBA00022692"/>
    </source>
</evidence>
<gene>
    <name evidence="13" type="ORF">DIATSA_LOCUS1273</name>
</gene>
<keyword evidence="6" id="KW-0809">Transit peptide</keyword>
<comment type="pathway">
    <text evidence="2">Energy metabolism; oxidative phosphorylation.</text>
</comment>
<comment type="similarity">
    <text evidence="3 11">Belongs to the cytochrome c oxidase subunit 6A family.</text>
</comment>
<keyword evidence="4" id="KW-0812">Transmembrane</keyword>
<evidence type="ECO:0000313" key="14">
    <source>
        <dbReference type="Proteomes" id="UP001153714"/>
    </source>
</evidence>
<evidence type="ECO:0000256" key="3">
    <source>
        <dbReference type="ARBA" id="ARBA00005553"/>
    </source>
</evidence>
<dbReference type="GO" id="GO:0006123">
    <property type="term" value="P:mitochondrial electron transport, cytochrome c to oxygen"/>
    <property type="evidence" value="ECO:0007669"/>
    <property type="project" value="TreeGrafter"/>
</dbReference>
<evidence type="ECO:0000256" key="9">
    <source>
        <dbReference type="ARBA" id="ARBA00023128"/>
    </source>
</evidence>
<evidence type="ECO:0000256" key="6">
    <source>
        <dbReference type="ARBA" id="ARBA00022946"/>
    </source>
</evidence>
<dbReference type="EMBL" id="OU893341">
    <property type="protein sequence ID" value="CAG9783071.1"/>
    <property type="molecule type" value="Genomic_DNA"/>
</dbReference>
<dbReference type="PANTHER" id="PTHR11504">
    <property type="entry name" value="CYTOCHROME C OXIDASE POLYPEPTIDE VIA"/>
    <property type="match status" value="1"/>
</dbReference>